<dbReference type="PROSITE" id="PS50977">
    <property type="entry name" value="HTH_TETR_2"/>
    <property type="match status" value="1"/>
</dbReference>
<dbReference type="PANTHER" id="PTHR47506:SF1">
    <property type="entry name" value="HTH-TYPE TRANSCRIPTIONAL REGULATOR YJDC"/>
    <property type="match status" value="1"/>
</dbReference>
<keyword evidence="1" id="KW-0805">Transcription regulation</keyword>
<dbReference type="InterPro" id="IPR009057">
    <property type="entry name" value="Homeodomain-like_sf"/>
</dbReference>
<evidence type="ECO:0000313" key="6">
    <source>
        <dbReference type="EMBL" id="MFD1523046.1"/>
    </source>
</evidence>
<keyword evidence="2 4" id="KW-0238">DNA-binding</keyword>
<evidence type="ECO:0000256" key="4">
    <source>
        <dbReference type="PROSITE-ProRule" id="PRU00335"/>
    </source>
</evidence>
<evidence type="ECO:0000256" key="2">
    <source>
        <dbReference type="ARBA" id="ARBA00023125"/>
    </source>
</evidence>
<dbReference type="Gene3D" id="1.10.10.60">
    <property type="entry name" value="Homeodomain-like"/>
    <property type="match status" value="1"/>
</dbReference>
<reference evidence="7" key="1">
    <citation type="journal article" date="2019" name="Int. J. Syst. Evol. Microbiol.">
        <title>The Global Catalogue of Microorganisms (GCM) 10K type strain sequencing project: providing services to taxonomists for standard genome sequencing and annotation.</title>
        <authorList>
            <consortium name="The Broad Institute Genomics Platform"/>
            <consortium name="The Broad Institute Genome Sequencing Center for Infectious Disease"/>
            <person name="Wu L."/>
            <person name="Ma J."/>
        </authorList>
    </citation>
    <scope>NUCLEOTIDE SEQUENCE [LARGE SCALE GENOMIC DNA]</scope>
    <source>
        <strain evidence="7">CCM 7043</strain>
    </source>
</reference>
<dbReference type="EMBL" id="JBHUCO010000055">
    <property type="protein sequence ID" value="MFD1523046.1"/>
    <property type="molecule type" value="Genomic_DNA"/>
</dbReference>
<evidence type="ECO:0000256" key="1">
    <source>
        <dbReference type="ARBA" id="ARBA00023015"/>
    </source>
</evidence>
<dbReference type="InterPro" id="IPR036271">
    <property type="entry name" value="Tet_transcr_reg_TetR-rel_C_sf"/>
</dbReference>
<dbReference type="SUPFAM" id="SSF46689">
    <property type="entry name" value="Homeodomain-like"/>
    <property type="match status" value="1"/>
</dbReference>
<accession>A0ABW4F7B2</accession>
<dbReference type="RefSeq" id="WP_344722835.1">
    <property type="nucleotide sequence ID" value="NZ_BAAAUS010000014.1"/>
</dbReference>
<dbReference type="InterPro" id="IPR001647">
    <property type="entry name" value="HTH_TetR"/>
</dbReference>
<keyword evidence="7" id="KW-1185">Reference proteome</keyword>
<dbReference type="Proteomes" id="UP001597114">
    <property type="component" value="Unassembled WGS sequence"/>
</dbReference>
<sequence>MARPRSFDEKKVLHAVRDQFWDAGYAATSLEDLMRVSGLGKGSLYAAFGDKHQLFLRALRSYTDDSHGYLREALANTPRALDALRMLVLGPADESSGAATRRGCLMANSTCELGNADPEVLAHAHGTYETSTALIGECVARAQREGDVPADADPTALARALLAAQQGVVFMGRTGMDTATLAATARSLADQLLPIPSTG</sequence>
<comment type="caution">
    <text evidence="6">The sequence shown here is derived from an EMBL/GenBank/DDBJ whole genome shotgun (WGS) entry which is preliminary data.</text>
</comment>
<dbReference type="Pfam" id="PF00440">
    <property type="entry name" value="TetR_N"/>
    <property type="match status" value="1"/>
</dbReference>
<protein>
    <submittedName>
        <fullName evidence="6">TetR/AcrR family transcriptional regulator</fullName>
    </submittedName>
</protein>
<dbReference type="PANTHER" id="PTHR47506">
    <property type="entry name" value="TRANSCRIPTIONAL REGULATORY PROTEIN"/>
    <property type="match status" value="1"/>
</dbReference>
<dbReference type="InterPro" id="IPR023772">
    <property type="entry name" value="DNA-bd_HTH_TetR-type_CS"/>
</dbReference>
<feature type="domain" description="HTH tetR-type" evidence="5">
    <location>
        <begin position="6"/>
        <end position="66"/>
    </location>
</feature>
<keyword evidence="3" id="KW-0804">Transcription</keyword>
<gene>
    <name evidence="6" type="ORF">ACFSJD_36570</name>
</gene>
<name>A0ABW4F7B2_9PSEU</name>
<evidence type="ECO:0000259" key="5">
    <source>
        <dbReference type="PROSITE" id="PS50977"/>
    </source>
</evidence>
<organism evidence="6 7">
    <name type="scientific">Pseudonocardia yunnanensis</name>
    <dbReference type="NCBI Taxonomy" id="58107"/>
    <lineage>
        <taxon>Bacteria</taxon>
        <taxon>Bacillati</taxon>
        <taxon>Actinomycetota</taxon>
        <taxon>Actinomycetes</taxon>
        <taxon>Pseudonocardiales</taxon>
        <taxon>Pseudonocardiaceae</taxon>
        <taxon>Pseudonocardia</taxon>
    </lineage>
</organism>
<dbReference type="Gene3D" id="1.10.357.10">
    <property type="entry name" value="Tetracycline Repressor, domain 2"/>
    <property type="match status" value="1"/>
</dbReference>
<feature type="DNA-binding region" description="H-T-H motif" evidence="4">
    <location>
        <begin position="29"/>
        <end position="48"/>
    </location>
</feature>
<evidence type="ECO:0000313" key="7">
    <source>
        <dbReference type="Proteomes" id="UP001597114"/>
    </source>
</evidence>
<evidence type="ECO:0000256" key="3">
    <source>
        <dbReference type="ARBA" id="ARBA00023163"/>
    </source>
</evidence>
<dbReference type="SUPFAM" id="SSF48498">
    <property type="entry name" value="Tetracyclin repressor-like, C-terminal domain"/>
    <property type="match status" value="1"/>
</dbReference>
<proteinExistence type="predicted"/>
<dbReference type="PROSITE" id="PS01081">
    <property type="entry name" value="HTH_TETR_1"/>
    <property type="match status" value="1"/>
</dbReference>
<dbReference type="InterPro" id="IPR011075">
    <property type="entry name" value="TetR_C"/>
</dbReference>
<dbReference type="Pfam" id="PF16925">
    <property type="entry name" value="TetR_C_13"/>
    <property type="match status" value="1"/>
</dbReference>